<dbReference type="EMBL" id="AGWX01000001">
    <property type="protein sequence ID" value="EKS41974.1"/>
    <property type="molecule type" value="Genomic_DNA"/>
</dbReference>
<dbReference type="Gene3D" id="3.30.750.70">
    <property type="entry name" value="4-hydroxybutyrate coenzyme like domains"/>
    <property type="match status" value="1"/>
</dbReference>
<feature type="domain" description="Acetyl-CoA hydrolase/transferase C-terminal" evidence="1">
    <location>
        <begin position="366"/>
        <end position="529"/>
    </location>
</feature>
<name>K8PME7_9BRAD</name>
<dbReference type="Proteomes" id="UP000001096">
    <property type="component" value="Unassembled WGS sequence"/>
</dbReference>
<dbReference type="InterPro" id="IPR046433">
    <property type="entry name" value="ActCoA_hydro"/>
</dbReference>
<dbReference type="InterPro" id="IPR038460">
    <property type="entry name" value="AcetylCoA_hyd_C_sf"/>
</dbReference>
<evidence type="ECO:0000313" key="2">
    <source>
        <dbReference type="EMBL" id="EKS41974.1"/>
    </source>
</evidence>
<organism evidence="2 3">
    <name type="scientific">Afipia broomeae ATCC 49717</name>
    <dbReference type="NCBI Taxonomy" id="883078"/>
    <lineage>
        <taxon>Bacteria</taxon>
        <taxon>Pseudomonadati</taxon>
        <taxon>Pseudomonadota</taxon>
        <taxon>Alphaproteobacteria</taxon>
        <taxon>Hyphomicrobiales</taxon>
        <taxon>Nitrobacteraceae</taxon>
        <taxon>Afipia</taxon>
    </lineage>
</organism>
<evidence type="ECO:0000259" key="1">
    <source>
        <dbReference type="Pfam" id="PF13336"/>
    </source>
</evidence>
<dbReference type="InterPro" id="IPR037171">
    <property type="entry name" value="NagB/RpiA_transferase-like"/>
</dbReference>
<dbReference type="Pfam" id="PF13336">
    <property type="entry name" value="AcetylCoA_hyd_C"/>
    <property type="match status" value="1"/>
</dbReference>
<reference evidence="2 3" key="1">
    <citation type="submission" date="2012-04" db="EMBL/GenBank/DDBJ databases">
        <title>The Genome Sequence of Afipia broomeae ATCC 49717.</title>
        <authorList>
            <consortium name="The Broad Institute Genome Sequencing Platform"/>
            <person name="Earl A."/>
            <person name="Ward D."/>
            <person name="Feldgarden M."/>
            <person name="Gevers D."/>
            <person name="Huys G."/>
            <person name="Walker B."/>
            <person name="Young S.K."/>
            <person name="Zeng Q."/>
            <person name="Gargeya S."/>
            <person name="Fitzgerald M."/>
            <person name="Haas B."/>
            <person name="Abouelleil A."/>
            <person name="Alvarado L."/>
            <person name="Arachchi H.M."/>
            <person name="Berlin A."/>
            <person name="Chapman S.B."/>
            <person name="Goldberg J."/>
            <person name="Griggs A."/>
            <person name="Gujja S."/>
            <person name="Hansen M."/>
            <person name="Howarth C."/>
            <person name="Imamovic A."/>
            <person name="Larimer J."/>
            <person name="McCowen C."/>
            <person name="Montmayeur A."/>
            <person name="Murphy C."/>
            <person name="Neiman D."/>
            <person name="Pearson M."/>
            <person name="Priest M."/>
            <person name="Roberts A."/>
            <person name="Saif S."/>
            <person name="Shea T."/>
            <person name="Sisk P."/>
            <person name="Sykes S."/>
            <person name="Wortman J."/>
            <person name="Nusbaum C."/>
            <person name="Birren B."/>
        </authorList>
    </citation>
    <scope>NUCLEOTIDE SEQUENCE [LARGE SCALE GENOMIC DNA]</scope>
    <source>
        <strain evidence="2 3">ATCC 49717</strain>
    </source>
</reference>
<dbReference type="HOGENOM" id="CLU_442578_0_0_5"/>
<accession>K8PME7</accession>
<gene>
    <name evidence="2" type="ORF">HMPREF9695_01066</name>
</gene>
<keyword evidence="3" id="KW-1185">Reference proteome</keyword>
<dbReference type="InterPro" id="IPR026888">
    <property type="entry name" value="AcetylCoA_hyd_C"/>
</dbReference>
<dbReference type="AlphaFoldDB" id="K8PME7"/>
<comment type="caution">
    <text evidence="2">The sequence shown here is derived from an EMBL/GenBank/DDBJ whole genome shotgun (WGS) entry which is preliminary data.</text>
</comment>
<dbReference type="eggNOG" id="COG0427">
    <property type="taxonomic scope" value="Bacteria"/>
</dbReference>
<dbReference type="Gene3D" id="3.40.1080.10">
    <property type="entry name" value="Glutaconate Coenzyme A-transferase"/>
    <property type="match status" value="1"/>
</dbReference>
<dbReference type="Gene3D" id="3.40.1080.20">
    <property type="entry name" value="Acetyl-CoA hydrolase/transferase C-terminal domain"/>
    <property type="match status" value="1"/>
</dbReference>
<dbReference type="PANTHER" id="PTHR21432">
    <property type="entry name" value="ACETYL-COA HYDROLASE-RELATED"/>
    <property type="match status" value="1"/>
</dbReference>
<dbReference type="PANTHER" id="PTHR21432:SF20">
    <property type="entry name" value="ACETYL-COA HYDROLASE"/>
    <property type="match status" value="1"/>
</dbReference>
<dbReference type="PATRIC" id="fig|883078.3.peg.1100"/>
<evidence type="ECO:0000313" key="3">
    <source>
        <dbReference type="Proteomes" id="UP000001096"/>
    </source>
</evidence>
<proteinExistence type="predicted"/>
<protein>
    <recommendedName>
        <fullName evidence="1">Acetyl-CoA hydrolase/transferase C-terminal domain-containing protein</fullName>
    </recommendedName>
</protein>
<dbReference type="SUPFAM" id="SSF100950">
    <property type="entry name" value="NagB/RpiA/CoA transferase-like"/>
    <property type="match status" value="1"/>
</dbReference>
<sequence>MSYGEIPARWLSVARPYAMTAACPAEWTSRHPMPRIFSDPEAIADDIIREVGPRLVVGLPLGLGKANHIVNALFRRALNDRSIHLTIFTALTLEKPTPSADLERRFIGPVIDRLFGGYPDLDYAKALHARALQPNIEIVEFFFLAGKWLGNAYAQQHYISANYTHASSYLLTRGVNVIAQLVAKRIVDGQTRYSLSGNTDTTLDLMRARAEGRIAFKIVGQVNSELPFMPGQGDLAGDEFHAVLDSPETDFPLFAPPSEPISDTKYAIGLHSAGLIRDGGTLQIGIGQVGDALAQGLIVRHRDSAAYREIMSRLAPGQALREAGPFTAGLYGVSEMFFEAFLALIDAGVLKREVDGALLHAAFFLGPKSFYRALREMNPEQIERIQMVPVSFTNQLYGGEDAKRRARVDARFVNNAMMATLMGAVVSDGLDNGQVVSGVGGQYNFVAQAFALEGARSMLTLESTRGSGKKVASNVRWSYGHTTIPRHLRDVIVTEYGVADLRGQSDADVIAAMLNVTDTRFQGELMRQAKEAGKLPKAYEIPAVHRENFPDRVAAALKPSRDAGLLPAFPFGSDFTDVEQRLIPALQILKEATASPLALLGLAWEGRRDNHSAELAAACLARMQLERPTSFADRFYRALLIAALARSSQT</sequence>
<dbReference type="GO" id="GO:0006083">
    <property type="term" value="P:acetate metabolic process"/>
    <property type="evidence" value="ECO:0007669"/>
    <property type="project" value="InterPro"/>
</dbReference>
<dbReference type="GO" id="GO:0008775">
    <property type="term" value="F:acetate CoA-transferase activity"/>
    <property type="evidence" value="ECO:0007669"/>
    <property type="project" value="InterPro"/>
</dbReference>